<evidence type="ECO:0000313" key="3">
    <source>
        <dbReference type="Proteomes" id="UP001321018"/>
    </source>
</evidence>
<evidence type="ECO:0000256" key="1">
    <source>
        <dbReference type="SAM" id="Phobius"/>
    </source>
</evidence>
<comment type="caution">
    <text evidence="2">The sequence shown here is derived from an EMBL/GenBank/DDBJ whole genome shotgun (WGS) entry which is preliminary data.</text>
</comment>
<reference evidence="2" key="1">
    <citation type="submission" date="2022-09" db="EMBL/GenBank/DDBJ databases">
        <title>Enrichment on poylsaccharides allowed isolation of novel metabolic and taxonomic groups of Haloarchaea.</title>
        <authorList>
            <person name="Sorokin D.Y."/>
            <person name="Elcheninov A.G."/>
            <person name="Khizhniak T.V."/>
            <person name="Kolganova T.V."/>
            <person name="Kublanov I.V."/>
        </authorList>
    </citation>
    <scope>NUCLEOTIDE SEQUENCE</scope>
    <source>
        <strain evidence="2">AArc-xg1-1</strain>
    </source>
</reference>
<keyword evidence="1" id="KW-0812">Transmembrane</keyword>
<name>A0AAP3E1V8_9EURY</name>
<organism evidence="2 3">
    <name type="scientific">Natronoglomus mannanivorans</name>
    <dbReference type="NCBI Taxonomy" id="2979990"/>
    <lineage>
        <taxon>Archaea</taxon>
        <taxon>Methanobacteriati</taxon>
        <taxon>Methanobacteriota</taxon>
        <taxon>Stenosarchaea group</taxon>
        <taxon>Halobacteria</taxon>
        <taxon>Halobacteriales</taxon>
        <taxon>Natrialbaceae</taxon>
        <taxon>Natronoglomus</taxon>
    </lineage>
</organism>
<proteinExistence type="predicted"/>
<keyword evidence="1" id="KW-0472">Membrane</keyword>
<dbReference type="RefSeq" id="WP_338003816.1">
    <property type="nucleotide sequence ID" value="NZ_JAOPKA010000006.1"/>
</dbReference>
<gene>
    <name evidence="2" type="ORF">OB960_11290</name>
</gene>
<dbReference type="Proteomes" id="UP001321018">
    <property type="component" value="Unassembled WGS sequence"/>
</dbReference>
<evidence type="ECO:0000313" key="2">
    <source>
        <dbReference type="EMBL" id="MCU4741981.1"/>
    </source>
</evidence>
<accession>A0AAP3E1V8</accession>
<dbReference type="EMBL" id="JAOPKA010000006">
    <property type="protein sequence ID" value="MCU4741981.1"/>
    <property type="molecule type" value="Genomic_DNA"/>
</dbReference>
<dbReference type="AlphaFoldDB" id="A0AAP3E1V8"/>
<feature type="transmembrane region" description="Helical" evidence="1">
    <location>
        <begin position="43"/>
        <end position="61"/>
    </location>
</feature>
<sequence length="62" mass="6746">MNPAGILIFIFGLSIVVFPEKLVRVFFLGMLKEGALSGSGKLFYRLIGSFFMFLGVGVTVSI</sequence>
<keyword evidence="1" id="KW-1133">Transmembrane helix</keyword>
<protein>
    <submittedName>
        <fullName evidence="2">Uncharacterized protein</fullName>
    </submittedName>
</protein>